<keyword evidence="4" id="KW-1185">Reference proteome</keyword>
<name>A0ABU4EYY8_WILMA</name>
<evidence type="ECO:0000313" key="4">
    <source>
        <dbReference type="Proteomes" id="UP001185792"/>
    </source>
</evidence>
<evidence type="ECO:0000256" key="1">
    <source>
        <dbReference type="SAM" id="MobiDB-lite"/>
    </source>
</evidence>
<evidence type="ECO:0000313" key="3">
    <source>
        <dbReference type="EMBL" id="MDV7136485.1"/>
    </source>
</evidence>
<comment type="caution">
    <text evidence="3">The sequence shown here is derived from an EMBL/GenBank/DDBJ whole genome shotgun (WGS) entry which is preliminary data.</text>
</comment>
<dbReference type="Gene3D" id="3.10.129.10">
    <property type="entry name" value="Hotdog Thioesterase"/>
    <property type="match status" value="1"/>
</dbReference>
<dbReference type="Proteomes" id="UP001185792">
    <property type="component" value="Unassembled WGS sequence"/>
</dbReference>
<proteinExistence type="predicted"/>
<dbReference type="EMBL" id="JAWLUM010000004">
    <property type="protein sequence ID" value="MDV7136485.1"/>
    <property type="molecule type" value="Genomic_DNA"/>
</dbReference>
<dbReference type="InterPro" id="IPR029069">
    <property type="entry name" value="HotDog_dom_sf"/>
</dbReference>
<sequence length="279" mass="29222">MNYLTEPPADSAELGDAAGSRPAVAAVGTPVERRFGITIVEAYPRIGRSLLTMDVASLENTETGVRSLGPLALMLDGSGGVSNHVVRPDDTWTVTSELSMDLNRAAMVSSGEVVASARSIGFDSTQALSLNTFRIGGIEVGTGLIRSIFVPARGVDSQRPGNPAAPSQRATLLKQLSLRVDGAASGYSLIPMLDPDLNNDIGSVHGGVVAIALELVAVGALQSKQGDSDAHYLGSLRINYLRPMKVGDGPVTTRPRFGSGAAPQWPTAWPSAPMARHRR</sequence>
<gene>
    <name evidence="3" type="ORF">R4198_22540</name>
</gene>
<dbReference type="Pfam" id="PF03061">
    <property type="entry name" value="4HBT"/>
    <property type="match status" value="1"/>
</dbReference>
<feature type="region of interest" description="Disordered" evidence="1">
    <location>
        <begin position="256"/>
        <end position="279"/>
    </location>
</feature>
<reference evidence="3 4" key="1">
    <citation type="submission" date="2023-10" db="EMBL/GenBank/DDBJ databases">
        <title>Development of a sustainable strategy for remediation of hydrocarbon-contaminated territories based on the waste exchange concept.</title>
        <authorList>
            <person name="Krivoruchko A."/>
        </authorList>
    </citation>
    <scope>NUCLEOTIDE SEQUENCE [LARGE SCALE GENOMIC DNA]</scope>
    <source>
        <strain evidence="3 4">IEGM 1236</strain>
    </source>
</reference>
<dbReference type="RefSeq" id="WP_317714484.1">
    <property type="nucleotide sequence ID" value="NZ_JAWLUM010000004.1"/>
</dbReference>
<dbReference type="SUPFAM" id="SSF54637">
    <property type="entry name" value="Thioesterase/thiol ester dehydrase-isomerase"/>
    <property type="match status" value="1"/>
</dbReference>
<feature type="domain" description="Thioesterase" evidence="2">
    <location>
        <begin position="202"/>
        <end position="250"/>
    </location>
</feature>
<protein>
    <submittedName>
        <fullName evidence="3">Hotdog domain-containing protein</fullName>
    </submittedName>
</protein>
<feature type="region of interest" description="Disordered" evidence="1">
    <location>
        <begin position="1"/>
        <end position="22"/>
    </location>
</feature>
<accession>A0ABU4EYY8</accession>
<evidence type="ECO:0000259" key="2">
    <source>
        <dbReference type="Pfam" id="PF03061"/>
    </source>
</evidence>
<dbReference type="InterPro" id="IPR006683">
    <property type="entry name" value="Thioestr_dom"/>
</dbReference>
<organism evidence="3 4">
    <name type="scientific">Williamsia marianensis</name>
    <dbReference type="NCBI Taxonomy" id="85044"/>
    <lineage>
        <taxon>Bacteria</taxon>
        <taxon>Bacillati</taxon>
        <taxon>Actinomycetota</taxon>
        <taxon>Actinomycetes</taxon>
        <taxon>Mycobacteriales</taxon>
        <taxon>Nocardiaceae</taxon>
        <taxon>Williamsia</taxon>
    </lineage>
</organism>